<dbReference type="AlphaFoldDB" id="A0A8S4PV12"/>
<keyword evidence="4 10" id="KW-0812">Transmembrane</keyword>
<dbReference type="Gene3D" id="3.90.550.10">
    <property type="entry name" value="Spore Coat Polysaccharide Biosynthesis Protein SpsA, Chain A"/>
    <property type="match status" value="1"/>
</dbReference>
<keyword evidence="12" id="KW-1185">Reference proteome</keyword>
<dbReference type="Proteomes" id="UP000749559">
    <property type="component" value="Unassembled WGS sequence"/>
</dbReference>
<protein>
    <recommendedName>
        <fullName evidence="10">Hexosyltransferase</fullName>
        <ecNumber evidence="10">2.4.1.-</ecNumber>
    </recommendedName>
</protein>
<dbReference type="PANTHER" id="PTHR12369:SF11">
    <property type="entry name" value="HEXOSYLTRANSFERASE"/>
    <property type="match status" value="1"/>
</dbReference>
<proteinExistence type="inferred from homology"/>
<keyword evidence="5 10" id="KW-0735">Signal-anchor</keyword>
<keyword evidence="9" id="KW-0325">Glycoprotein</keyword>
<accession>A0A8S4PV12</accession>
<dbReference type="SUPFAM" id="SSF53448">
    <property type="entry name" value="Nucleotide-diphospho-sugar transferases"/>
    <property type="match status" value="1"/>
</dbReference>
<dbReference type="OrthoDB" id="431432at2759"/>
<dbReference type="InterPro" id="IPR008428">
    <property type="entry name" value="Chond_GalNAc"/>
</dbReference>
<dbReference type="EC" id="2.4.1.-" evidence="10"/>
<dbReference type="InterPro" id="IPR051227">
    <property type="entry name" value="CS_glycosyltransferase"/>
</dbReference>
<comment type="similarity">
    <text evidence="2 10">Belongs to the chondroitin N-acetylgalactosaminyltransferase family.</text>
</comment>
<dbReference type="GO" id="GO:0032580">
    <property type="term" value="C:Golgi cisterna membrane"/>
    <property type="evidence" value="ECO:0007669"/>
    <property type="project" value="UniProtKB-SubCell"/>
</dbReference>
<dbReference type="EMBL" id="CAIIXF020000010">
    <property type="protein sequence ID" value="CAH1796566.1"/>
    <property type="molecule type" value="Genomic_DNA"/>
</dbReference>
<evidence type="ECO:0000256" key="4">
    <source>
        <dbReference type="ARBA" id="ARBA00022692"/>
    </source>
</evidence>
<sequence>MHCRKYGSKRYIGSTMFVGVVLGLALGSWLRTRGNVKMCISNPMRMDTGLLQHQVSTEPTLTYEKPKDNMIFVGVMTAQKYLDSRAVAANQTWAKTIPGKVLFFSRSGSASNYDIPVVSLPGVDDTYPPQKKSFLMLKYMHDHFIDKYDWFMRADDDVYIKGEKLSKFLYSINSSKPQFIGQAGLGTKEEFGTLSLDQNENFCMGGTGIVMSRETLKRIVPHIKYCLKNLYTTHEDVEIGRCVKKFAGVTCTWAFEMQHLFYQNHIDPNGSFSKNLNSKDTHRALTMHPVKQPQQQYRIHTFFQDAHTLELRHKRLLHKREIEVMNKNIIRKGYHTDDRYGMPPSLMKYRATNQHDILPWEFLSKAVYSDRDVNPKRGLEAPLKNGLEGIMMQVMQMINKNARQRGRIIDFKEILYGYRRVNPLYGADYVLDLLLVYRKHKGRKMTVPVRRHAYLQQTFSEIEFTEDVSSPNPVSPIVPLDNIAQGPQPNLLQIFQNKVNYLYTGTRDSEDLNAGSSYTPTPETIHFILPLSGRLHTFKRFLSIFEKVCLQHGERVSLAVMLFESEDTESILQEVKTLKMKYQGYDLRVVGSRDSFSRGVALQQGSALYDKNSLLFFIDVDMTFNQENLNRIRLNTIQFKQVYYPIVFSQYDPADVCPKVEDCEMRHNPFIYGENIGYWRQFGFGIVSLYKSDLDNAGGLDMTIQGWGKEDVDLYGKFLKSNLTIFRAVDNDLVHIFHPIICDPNLEPAQYQMCLGSKASSYGSFDRLSKTVLNNEAILHKNEKKLEQKETGNLIQN</sequence>
<keyword evidence="8 10" id="KW-0472">Membrane</keyword>
<evidence type="ECO:0000256" key="2">
    <source>
        <dbReference type="ARBA" id="ARBA00009239"/>
    </source>
</evidence>
<evidence type="ECO:0000256" key="9">
    <source>
        <dbReference type="ARBA" id="ARBA00023180"/>
    </source>
</evidence>
<evidence type="ECO:0000256" key="10">
    <source>
        <dbReference type="RuleBase" id="RU364016"/>
    </source>
</evidence>
<evidence type="ECO:0000256" key="6">
    <source>
        <dbReference type="ARBA" id="ARBA00022989"/>
    </source>
</evidence>
<gene>
    <name evidence="11" type="ORF">OFUS_LOCUS20960</name>
</gene>
<dbReference type="GO" id="GO:0047238">
    <property type="term" value="F:glucuronosyl-N-acetylgalactosaminyl-proteoglycan 4-beta-N-acetylgalactosaminyltransferase activity"/>
    <property type="evidence" value="ECO:0007669"/>
    <property type="project" value="TreeGrafter"/>
</dbReference>
<name>A0A8S4PV12_OWEFU</name>
<reference evidence="11" key="1">
    <citation type="submission" date="2022-03" db="EMBL/GenBank/DDBJ databases">
        <authorList>
            <person name="Martin C."/>
        </authorList>
    </citation>
    <scope>NUCLEOTIDE SEQUENCE</scope>
</reference>
<evidence type="ECO:0000256" key="7">
    <source>
        <dbReference type="ARBA" id="ARBA00023034"/>
    </source>
</evidence>
<keyword evidence="3 10" id="KW-0808">Transferase</keyword>
<evidence type="ECO:0000313" key="11">
    <source>
        <dbReference type="EMBL" id="CAH1796566.1"/>
    </source>
</evidence>
<comment type="subcellular location">
    <subcellularLocation>
        <location evidence="1 10">Golgi apparatus</location>
        <location evidence="1 10">Golgi stack membrane</location>
        <topology evidence="1 10">Single-pass type II membrane protein</topology>
    </subcellularLocation>
</comment>
<evidence type="ECO:0000256" key="8">
    <source>
        <dbReference type="ARBA" id="ARBA00023136"/>
    </source>
</evidence>
<evidence type="ECO:0000256" key="5">
    <source>
        <dbReference type="ARBA" id="ARBA00022968"/>
    </source>
</evidence>
<feature type="transmembrane region" description="Helical" evidence="10">
    <location>
        <begin position="12"/>
        <end position="30"/>
    </location>
</feature>
<evidence type="ECO:0000256" key="1">
    <source>
        <dbReference type="ARBA" id="ARBA00004447"/>
    </source>
</evidence>
<organism evidence="11 12">
    <name type="scientific">Owenia fusiformis</name>
    <name type="common">Polychaete worm</name>
    <dbReference type="NCBI Taxonomy" id="6347"/>
    <lineage>
        <taxon>Eukaryota</taxon>
        <taxon>Metazoa</taxon>
        <taxon>Spiralia</taxon>
        <taxon>Lophotrochozoa</taxon>
        <taxon>Annelida</taxon>
        <taxon>Polychaeta</taxon>
        <taxon>Sedentaria</taxon>
        <taxon>Canalipalpata</taxon>
        <taxon>Sabellida</taxon>
        <taxon>Oweniida</taxon>
        <taxon>Oweniidae</taxon>
        <taxon>Owenia</taxon>
    </lineage>
</organism>
<dbReference type="Gene3D" id="3.90.550.50">
    <property type="match status" value="1"/>
</dbReference>
<dbReference type="InterPro" id="IPR029044">
    <property type="entry name" value="Nucleotide-diphossugar_trans"/>
</dbReference>
<dbReference type="PANTHER" id="PTHR12369">
    <property type="entry name" value="CHONDROITIN SYNTHASE"/>
    <property type="match status" value="1"/>
</dbReference>
<dbReference type="Pfam" id="PF05679">
    <property type="entry name" value="CHGN"/>
    <property type="match status" value="1"/>
</dbReference>
<comment type="caution">
    <text evidence="11">The sequence shown here is derived from an EMBL/GenBank/DDBJ whole genome shotgun (WGS) entry which is preliminary data.</text>
</comment>
<dbReference type="FunFam" id="3.90.550.50:FF:000004">
    <property type="entry name" value="Hexosyltransferase"/>
    <property type="match status" value="1"/>
</dbReference>
<keyword evidence="7 10" id="KW-0333">Golgi apparatus</keyword>
<evidence type="ECO:0000256" key="3">
    <source>
        <dbReference type="ARBA" id="ARBA00022679"/>
    </source>
</evidence>
<keyword evidence="6 10" id="KW-1133">Transmembrane helix</keyword>
<evidence type="ECO:0000313" key="12">
    <source>
        <dbReference type="Proteomes" id="UP000749559"/>
    </source>
</evidence>